<dbReference type="Pfam" id="PF08163">
    <property type="entry name" value="DNAPKcs_CC3"/>
    <property type="match status" value="2"/>
</dbReference>
<organism evidence="3 4">
    <name type="scientific">Rotaria magnacalcarata</name>
    <dbReference type="NCBI Taxonomy" id="392030"/>
    <lineage>
        <taxon>Eukaryota</taxon>
        <taxon>Metazoa</taxon>
        <taxon>Spiralia</taxon>
        <taxon>Gnathifera</taxon>
        <taxon>Rotifera</taxon>
        <taxon>Eurotatoria</taxon>
        <taxon>Bdelloidea</taxon>
        <taxon>Philodinida</taxon>
        <taxon>Philodinidae</taxon>
        <taxon>Rotaria</taxon>
    </lineage>
</organism>
<evidence type="ECO:0000259" key="2">
    <source>
        <dbReference type="SMART" id="SM01344"/>
    </source>
</evidence>
<evidence type="ECO:0000313" key="4">
    <source>
        <dbReference type="Proteomes" id="UP000663856"/>
    </source>
</evidence>
<dbReference type="InterPro" id="IPR011989">
    <property type="entry name" value="ARM-like"/>
</dbReference>
<dbReference type="Proteomes" id="UP000663856">
    <property type="component" value="Unassembled WGS sequence"/>
</dbReference>
<dbReference type="SMART" id="SM01344">
    <property type="entry name" value="NUC194"/>
    <property type="match status" value="1"/>
</dbReference>
<evidence type="ECO:0000313" key="3">
    <source>
        <dbReference type="EMBL" id="CAF2167233.1"/>
    </source>
</evidence>
<dbReference type="InterPro" id="IPR046804">
    <property type="entry name" value="DNA-PKcs_N"/>
</dbReference>
<accession>A0A816YP84</accession>
<feature type="domain" description="DNA-dependent protein kinase catalytic subunit CC3" evidence="2">
    <location>
        <begin position="1860"/>
        <end position="2306"/>
    </location>
</feature>
<reference evidence="3" key="1">
    <citation type="submission" date="2021-02" db="EMBL/GenBank/DDBJ databases">
        <authorList>
            <person name="Nowell W R."/>
        </authorList>
    </citation>
    <scope>NUCLEOTIDE SEQUENCE</scope>
</reference>
<dbReference type="SUPFAM" id="SSF48371">
    <property type="entry name" value="ARM repeat"/>
    <property type="match status" value="3"/>
</dbReference>
<dbReference type="InterPro" id="IPR016024">
    <property type="entry name" value="ARM-type_fold"/>
</dbReference>
<dbReference type="InterPro" id="IPR045581">
    <property type="entry name" value="DNAPKcs_CC5"/>
</dbReference>
<dbReference type="Pfam" id="PF20500">
    <property type="entry name" value="DNA-PKcs_N"/>
    <property type="match status" value="1"/>
</dbReference>
<dbReference type="InterPro" id="IPR012582">
    <property type="entry name" value="DNAPKcs_CC3"/>
</dbReference>
<name>A0A816YP84_9BILA</name>
<dbReference type="GO" id="GO:0006303">
    <property type="term" value="P:double-strand break repair via nonhomologous end joining"/>
    <property type="evidence" value="ECO:0007669"/>
    <property type="project" value="InterPro"/>
</dbReference>
<dbReference type="InterPro" id="IPR046803">
    <property type="entry name" value="DNAPKcs_CC1-2"/>
</dbReference>
<evidence type="ECO:0000256" key="1">
    <source>
        <dbReference type="SAM" id="Coils"/>
    </source>
</evidence>
<comment type="caution">
    <text evidence="3">The sequence shown here is derived from an EMBL/GenBank/DDBJ whole genome shotgun (WGS) entry which is preliminary data.</text>
</comment>
<dbReference type="EMBL" id="CAJNRF010015147">
    <property type="protein sequence ID" value="CAF2167233.1"/>
    <property type="molecule type" value="Genomic_DNA"/>
</dbReference>
<keyword evidence="1" id="KW-0175">Coiled coil</keyword>
<gene>
    <name evidence="3" type="ORF">WKI299_LOCUS32744</name>
</gene>
<proteinExistence type="predicted"/>
<dbReference type="Pfam" id="PF20502">
    <property type="entry name" value="DNAPKcs_CC1-2"/>
    <property type="match status" value="1"/>
</dbReference>
<dbReference type="Pfam" id="PF19704">
    <property type="entry name" value="DNAPKcs_CC5"/>
    <property type="match status" value="1"/>
</dbReference>
<dbReference type="Gene3D" id="1.25.10.10">
    <property type="entry name" value="Leucine-rich Repeat Variant"/>
    <property type="match status" value="1"/>
</dbReference>
<protein>
    <recommendedName>
        <fullName evidence="2">DNA-dependent protein kinase catalytic subunit CC3 domain-containing protein</fullName>
    </recommendedName>
</protein>
<dbReference type="GO" id="GO:0005634">
    <property type="term" value="C:nucleus"/>
    <property type="evidence" value="ECO:0007669"/>
    <property type="project" value="InterPro"/>
</dbReference>
<sequence>MTDNASASNFDTYIADLHENLDRLRDMSDVDEQSSAIVADLAQAYSEHPSPMQTAMCLSSLFCGQKNILTFLRRSCSKTELKKTKVEILQFLKFFVETAATKILPHAVELKTVLLTIFNVDTASDVRAAIFPVLSQLMELSVSCPDMHNEVDKMATTFLDQIGLSSSKATATIKGLCLAFLGLLCKFFPEHMRKYADPLLLSQYLKYLHEQLVKDVKFEMLIAAGAIEGLINYLVNFTPSSTPVTAPPPMIRGKTKEEDKRLNEERIRCESDLKRVYIYGARAIQTQDQTNLNRYALVKAGLELFAQHSTLFTEYLYDDYPEILRCIRAWNAHDNYDVKKIAQRSYDNFLLGVANALKETNVKTPEERRRAVQVFQYFIKEFRDKIDTPELEIRDLAMGIRGYGIFANACKLYGTEEDIKFMFVGLIQRCEQIAMPTVALSQAADIFDERFYGLPNLIDALSAIIIEMTNIGEEFLGPLERLTVMTIDYYPRYQPKPQATTCSSVIKMILALQTKPNSYKPFLSRIVTQALIRCCSHPLKSTVEEELENYEPNVSEDKLKSLLSIGKTITYENYLPLWKSLLSVISLKEFDTSAYPIFERQNMLVSLYDEIIESILHIIDRLDLSVEKEKQDGENHDDETTTTDPIFGMRPVKPIDFQIFYNLVDFCQDLLPEQSPELFLKWIFRFLYDIIATSTKYPLVSGVYRFATFVMNICLKLDYFKSNRATTGAEIEMMEIDINENEQIQAACGLVRRFAHEVLSRQKQYCDDLLVSCLQLIISLPSDCIDYDFADYVPAIQIALSIGLTYLPLAEQTINSLERWSQSTSLNLPNFYSQILPYLDDFLRLSYDQGDDANVRAVVSSLQEKTRLSSKGKRVLPTRMLKKTKQIKHLFEDSDIRRVQFRILKYLGSLGNRVNHYLIDDTSNHLIKDAVAWDNENHLTFNVPFDDIKPTIHLDVFLPRLVDLALHSSDRQTKITACELLQSIMLYMIGKSANNRSTAAASYDKLYEHLFPAVLELSCDSDTFTKTLFTTFMIQMIHWFTKNQNYENRETMSLLDTFMNGMISGRNASIRDFSGVCLKEFLKWTVKHAGGYDKSAYLKNATSILKRILSFALHPNSFKRLGSTLAWNSVYMLFRESETLVDVYTLQLLFVFVESLAIAQEDDPSLGTQQQAIGALSHIERIIKEKSQLFIKETPKRHRPPSWSEASLDVTVRWLLRQCGRIETESRRKCIELVCTFIPLLPGVRSIREYFDLKIKSDGNIYFIERFEGTASKEKKTRFKANLANQACLTDMNEQFSLPMIYQWLDTVIASLDCYTWVFSQGFLNPLILQENNKRSRLIESLSYFISKISMNTLHDIVTYFPSSNQSNVFTPNDVHQFDTAKCTVIVRLLNFITAIWTKYPQDTKRAIENSFYSNDLTKLILTCVFNPTQIGFDINNEEINKKLPERILSLLKSMTTHLPEQLLQPLRINAVEMTKSDGIYNLKNELEMNPVRWPLTFTITRGLRLLHDVRLLTKPSQPEQYAKELWTTMLAKMITHGEDFDRANIVLTIDNQRGLQALFDYIIYLGIKPNEVLPYFFRSNRIHSDSGMATVGTYLLTLFKHQITNWLGTTPHFIINNIGEIKTVDECRLIVSFLTTVLDLCSRDKDIRQQYGRQFVDGIYTCWPLFVLLYRSTNIDDKLLILTLLTKTFIIDSRLLIAHEQFDHVSQMYLSLLIDKQLNLTFKTRLLDLLPFFASLDTDEDLSEDRRKKWSDDLCRTLHTFTADCFPLKSTEFRKGTQEYHDYQGAIRKILSALELSSSFILFELLIWMLSCEQNHIFEDEILSSINRFIIKLNDHNKQMNLLDYIYSILFGQNPLFRLEHRLNALEKFILKMLTSVKKNTLIEFYKKYISLFVIEQLDIKIDLTSSTITSVLINKIATYRFIDYMYTILNKDNVFGVNSPIAKVFYEKVKQQEEARKTLNIEMPITAIKLGATMDGKELTKYVIARARGQFIDGKIIKSMDMTLINVPAMEKATKMNAIRSLAMSSFNCLISVLICTQTEAKLYKAFIFDSNASKDEYIFENIIDPDHKYTFPLELERYYRKDNRTLLNILCKKIRASSNSDSQQRSSATPRYLPSQYLFGSSLTDELAVFDFTSAAVTQQQNDLNKSQSNSLAESSMKISLHKKSDDRPALIEGTDTDFGADFLELEMDELNLHPCMVPMVCLLKHMETNGITPVQSDMPPWMICLYKKFSDPSIPFNIRLFIMRLITHTHTVFKPYARYWLTPIIQMCNQVFEKSSDGLNTFLIDTIVILLSWNSVAIPSELDTMSVQRLLEYLFLNCTHTNSLVMKSNLDLIKKLIESWHQRIHTPTLIIYKLISDPDIKSKQNAIGLSLIGILLANKILPYNEINDLTEDKFNETLLKNMKNSFRNIYAAAAEVVGMLLNVKKLKGQSNQRLLEQLSFILKWHSGQGLQDTYVTCIYSLQKHYPEIVDKTVMNKLMFGLKKLYGDFKMECLEALGANITEFESAYLELKAAGILDILIHKDFSIRCVALRLLHKLLPQLTHEQLFEIAQVLSADGPNECQYWTLEISKWMYDYITQQITSEKSISSKPISEPFYHHVREQLLQFLSSKNEYIRVNCRNFWCDPKRLSISSHHRLIALVDQLYSIKTENEYLNYCTNFLLERTTHNPDYNRFIFENPLDKCIFQEFPLKFKSDSDSNSQPYKRVDYWLELAKCYRSITNYDDVRGIFCQISSLKSLTLKAIEEESHSDFLSALNSYVTALEEYPLTDDVVNDQILELEHEFWTQSMLNCCNQLNNWSIMSKHIFIANTTFDTLWSNAYQLNYLMPYAIRSKLKLLISGTEQEQLEQEGLCQFFNNLSSTTNLTPTSDTETTFVKRSYIEKQYPFELATYFLYQKDFDLGGPRMTFVSRLKATEFDPILIDYKVQSSLDMAYCALRQRNFKLALSKLNDTRSRLDLCQNPLIKSIYWNEIYCDVHLKRHQIQSSVSTLSSLLSTLVAKELKKMEIKINSLQIIDEQTASLTSTYIQLNSQFCRTVIDFLLAQPKTYFDYENDDRISSAKHRQLEMYLYGLDDHTTNIETTDTNIRQAKENVLSRDYNELASLCDDYLRRYENNEDEDHLMDRLFSGDNSNTIADIIVKSVLSSMKYGSNEGVKRFSRLLQIIELYPNTMESIANHLQEIPCWMFFDCLYQITAYLDKPIG</sequence>
<feature type="coiled-coil region" evidence="1">
    <location>
        <begin position="3074"/>
        <end position="3120"/>
    </location>
</feature>